<feature type="region of interest" description="Disordered" evidence="4">
    <location>
        <begin position="1541"/>
        <end position="1574"/>
    </location>
</feature>
<evidence type="ECO:0000256" key="4">
    <source>
        <dbReference type="SAM" id="MobiDB-lite"/>
    </source>
</evidence>
<dbReference type="Pfam" id="PF12799">
    <property type="entry name" value="LRR_4"/>
    <property type="match status" value="1"/>
</dbReference>
<dbReference type="InterPro" id="IPR003591">
    <property type="entry name" value="Leu-rich_rpt_typical-subtyp"/>
</dbReference>
<dbReference type="SMART" id="SM00364">
    <property type="entry name" value="LRR_BAC"/>
    <property type="match status" value="4"/>
</dbReference>
<dbReference type="SMART" id="SM00369">
    <property type="entry name" value="LRR_TYP"/>
    <property type="match status" value="4"/>
</dbReference>
<feature type="transmembrane region" description="Helical" evidence="5">
    <location>
        <begin position="115"/>
        <end position="133"/>
    </location>
</feature>
<keyword evidence="7" id="KW-1185">Reference proteome</keyword>
<feature type="compositionally biased region" description="Basic and acidic residues" evidence="4">
    <location>
        <begin position="1230"/>
        <end position="1242"/>
    </location>
</feature>
<feature type="region of interest" description="Disordered" evidence="4">
    <location>
        <begin position="937"/>
        <end position="996"/>
    </location>
</feature>
<keyword evidence="2" id="KW-0677">Repeat</keyword>
<feature type="transmembrane region" description="Helical" evidence="5">
    <location>
        <begin position="297"/>
        <end position="320"/>
    </location>
</feature>
<feature type="transmembrane region" description="Helical" evidence="5">
    <location>
        <begin position="215"/>
        <end position="243"/>
    </location>
</feature>
<keyword evidence="3" id="KW-0175">Coiled coil</keyword>
<comment type="caution">
    <text evidence="6">The sequence shown here is derived from an EMBL/GenBank/DDBJ whole genome shotgun (WGS) entry which is preliminary data.</text>
</comment>
<gene>
    <name evidence="6" type="primary">inlA</name>
    <name evidence="6" type="ORF">AK812_SmicGene13471</name>
</gene>
<dbReference type="Proteomes" id="UP000186817">
    <property type="component" value="Unassembled WGS sequence"/>
</dbReference>
<feature type="compositionally biased region" description="Polar residues" evidence="4">
    <location>
        <begin position="1303"/>
        <end position="1322"/>
    </location>
</feature>
<dbReference type="InterPro" id="IPR032675">
    <property type="entry name" value="LRR_dom_sf"/>
</dbReference>
<keyword evidence="1" id="KW-0433">Leucine-rich repeat</keyword>
<feature type="transmembrane region" description="Helical" evidence="5">
    <location>
        <begin position="12"/>
        <end position="34"/>
    </location>
</feature>
<keyword evidence="5" id="KW-0812">Transmembrane</keyword>
<feature type="region of interest" description="Disordered" evidence="4">
    <location>
        <begin position="1229"/>
        <end position="1282"/>
    </location>
</feature>
<feature type="transmembrane region" description="Helical" evidence="5">
    <location>
        <begin position="264"/>
        <end position="282"/>
    </location>
</feature>
<feature type="transmembrane region" description="Helical" evidence="5">
    <location>
        <begin position="1950"/>
        <end position="1970"/>
    </location>
</feature>
<feature type="region of interest" description="Disordered" evidence="4">
    <location>
        <begin position="1603"/>
        <end position="1631"/>
    </location>
</feature>
<feature type="transmembrane region" description="Helical" evidence="5">
    <location>
        <begin position="1885"/>
        <end position="1903"/>
    </location>
</feature>
<feature type="region of interest" description="Disordered" evidence="4">
    <location>
        <begin position="1379"/>
        <end position="1408"/>
    </location>
</feature>
<accession>A0A1Q9E827</accession>
<feature type="compositionally biased region" description="Basic and acidic residues" evidence="4">
    <location>
        <begin position="1046"/>
        <end position="1057"/>
    </location>
</feature>
<organism evidence="6 7">
    <name type="scientific">Symbiodinium microadriaticum</name>
    <name type="common">Dinoflagellate</name>
    <name type="synonym">Zooxanthella microadriatica</name>
    <dbReference type="NCBI Taxonomy" id="2951"/>
    <lineage>
        <taxon>Eukaryota</taxon>
        <taxon>Sar</taxon>
        <taxon>Alveolata</taxon>
        <taxon>Dinophyceae</taxon>
        <taxon>Suessiales</taxon>
        <taxon>Symbiodiniaceae</taxon>
        <taxon>Symbiodinium</taxon>
    </lineage>
</organism>
<feature type="region of interest" description="Disordered" evidence="4">
    <location>
        <begin position="1026"/>
        <end position="1078"/>
    </location>
</feature>
<feature type="compositionally biased region" description="Basic and acidic residues" evidence="4">
    <location>
        <begin position="1396"/>
        <end position="1408"/>
    </location>
</feature>
<keyword evidence="5" id="KW-0472">Membrane</keyword>
<dbReference type="SUPFAM" id="SSF52058">
    <property type="entry name" value="L domain-like"/>
    <property type="match status" value="1"/>
</dbReference>
<evidence type="ECO:0000313" key="6">
    <source>
        <dbReference type="EMBL" id="OLQ03573.1"/>
    </source>
</evidence>
<feature type="region of interest" description="Disordered" evidence="4">
    <location>
        <begin position="1300"/>
        <end position="1322"/>
    </location>
</feature>
<dbReference type="OrthoDB" id="428453at2759"/>
<dbReference type="PANTHER" id="PTHR15454">
    <property type="entry name" value="NISCHARIN RELATED"/>
    <property type="match status" value="1"/>
</dbReference>
<evidence type="ECO:0000256" key="3">
    <source>
        <dbReference type="SAM" id="Coils"/>
    </source>
</evidence>
<evidence type="ECO:0000256" key="1">
    <source>
        <dbReference type="ARBA" id="ARBA00022614"/>
    </source>
</evidence>
<protein>
    <submittedName>
        <fullName evidence="6">Internalin-A</fullName>
    </submittedName>
</protein>
<evidence type="ECO:0000313" key="7">
    <source>
        <dbReference type="Proteomes" id="UP000186817"/>
    </source>
</evidence>
<proteinExistence type="predicted"/>
<sequence>MLGEAENDSFQQAFWASLFLIIAAACGHAAIYVCDQGRTRIIEIEHVRTRSVDVDTLLRRLPESVSKTIHQTSTPHGTTFQVLMLLAALLILSSEFPKHEFVQKSLSIRSMGFEVCRCLCPVVGILMLIFVPMSHDFIVMTERFKQPGYKVTREDKVIFYANKMQEDMHTAAGALAFAVTPALEGYAIGRAYVQFFGTGIGEHYVAWSHGDTPTYIWLALLIARTFMLVGTNVCLWNMVYEWFCEPTARATRNPYYIYTTEKSLIRQLLNYILLLGMSIWFVNSSQFDLIMPWAQKLLLGISVVASAATCCYALSTFWYLTFKERYLNPKEMEKVLRKIVNKSEDRMERYTTELEALHEKWSMCYADEASFETAGRGDCDVRCVSALGNALIQQSSWLYTAMAQTELHLDGLGIRKIVETPPGIKVLSISGNRLRSLGSIAACVTLEEINLAANKLNEDALAPLAALPALRVLNISRNHVRDLGPLFLAPPALAQSRAFPALEVLNISANAALSDVTAAMSLQVLRSLTATGLNVTSLHCVHCSLEVIDLRGCCLQRVSSLKAVPYLSEMMLDGNALLSCKDLLEHSMLQTLRLAHNAIEEISAVQLPSLTELDLASNNISQALHLAGAPRLASLVVRGNQLTSLVSLSPLRSLTFLDASQNQLRALEPSLRWSLRPLRVLLLNGNEIADVEDVAQTMEMAGGLSLEHLDLRNNPLSIAFYPFAEKLPTWTWEASATLEDFASISDGYDSVPRSLRDRYWHRMSLLSPSLQSLDGMLRDARRWSETAALKQDRSTGLALEGADGDEVMYCTPRRSAEASTQDFVADGTFRGTEAIPAEAMRSQGINSQLPTQPLTVDTADAATSPVFREREGSRETASGAMSTEALLNLGLAPELLGEAQRRARRAEQPPVVLAMEVAAAAAAAAVSAASTDQGFGRYQAGTSPAHRGGASGRRHGSEQAEASHAAEGGPSPGAWTGEKSVPDGQAEQVDEGVTSSQGSFLPVVDLSACAGRGPLPAADSLSARAAAQLPGVSSGQPDEETLPKFTEPHEQSLKDPQRIPPQAPAEPGGVRKTTDASEAVASQVPQLLDVLQLEDALREELLHKGTEFEKQQLQIVEKLERAHEDLARQWQELDNERKKSTEQQQQQRELLAKEQAELAQYFKEFESEMERRYTWQQQQKQEFEEQWHQELTKRRQTWTSEHEKERYKLQECFHELEEQFQVKLAAAQTKAEDRVKSEKTTERPASQAADSAATFPAGEGNQSQINPGGPFVGSPDRSGELLQPKLDPQVRARLLGLTPRHAQATQASPSQARVQSTEATTQQTEMIAHQARGAWGACNYEPSSSARPGAGSAGSSVARAGVAVSAACAAGARPVPAAPGIHLRQGAQPGPEGPEVSERPWQRSQDEALPRKVTFLDPPGSNGAFRRALQGQGIWEVEDSPKTKEASVPVEPLASEPLSGSPIHAACRAEAENVQVKAHPRDLTITASLDEDGSQRVVSRTEARSNGQDSRQAYLRFLRSEMLAQQAYLQEIRSARQAKKQHLNLQKASPRCPERPTQVRPSADVSGNTGAGRARSFSPRVQILRQGLAEVADFSKRVPAQPSSQLRQVKVVEETSQVERGPQSTKTSDGSAWHCMVTPVNAGVRGALEALVAQQAWSVPGKPLAYTYALGRAIQNITPPARQRFDAAISKDSAREGHLPPLLGFSQRAFFLDSSSRMSEAGRKEGTKEGRKAGRWAAVAGWVGRGQGAGLPLGSVHFFVSGLLSRMVAAATGLGFRWAPFMFWAPGSDGWAAAKLGFHWVPFILPFWAAGSDGWTAANELGSTLGSLHVSFLGSWVGWVGHGQEAGLSLSSLHASFLLGSLHVSFLGSWVGWVGRGQESRLMFPSFWVLAPFLCPSGMLGRMGGPRPRSWAPVELPSAAAKKLGLPLGYLHVSFFLGFWVGWVGRDQEAGLALGSLHIAVLGSWVGWVGHSQEAGLPLSSLHASFFLGLGSDGWAAAKKLGFHWVPFIFPFWGTGSDGWAAAKKLGSRWAPFMFPFCLGSWIGWVGDCLQRLRETGEMWIVSVRGVLRRPVISSPFGFGAVYKGPTALLFALELRQAERLSHPRLYGAHAGRVILAEIALGRCHTARCSLQEAVTGQAGQVDGSGSGLGASVPLANALEVEYHRGADSVYFPRIGVVALLCPSRALPVFLAEYSRQLVGQ</sequence>
<feature type="transmembrane region" description="Helical" evidence="5">
    <location>
        <begin position="1924"/>
        <end position="1944"/>
    </location>
</feature>
<reference evidence="6 7" key="1">
    <citation type="submission" date="2016-02" db="EMBL/GenBank/DDBJ databases">
        <title>Genome analysis of coral dinoflagellate symbionts highlights evolutionary adaptations to a symbiotic lifestyle.</title>
        <authorList>
            <person name="Aranda M."/>
            <person name="Li Y."/>
            <person name="Liew Y.J."/>
            <person name="Baumgarten S."/>
            <person name="Simakov O."/>
            <person name="Wilson M."/>
            <person name="Piel J."/>
            <person name="Ashoor H."/>
            <person name="Bougouffa S."/>
            <person name="Bajic V.B."/>
            <person name="Ryu T."/>
            <person name="Ravasi T."/>
            <person name="Bayer T."/>
            <person name="Micklem G."/>
            <person name="Kim H."/>
            <person name="Bhak J."/>
            <person name="Lajeunesse T.C."/>
            <person name="Voolstra C.R."/>
        </authorList>
    </citation>
    <scope>NUCLEOTIDE SEQUENCE [LARGE SCALE GENOMIC DNA]</scope>
    <source>
        <strain evidence="6 7">CCMP2467</strain>
    </source>
</reference>
<dbReference type="GO" id="GO:0005737">
    <property type="term" value="C:cytoplasm"/>
    <property type="evidence" value="ECO:0007669"/>
    <property type="project" value="TreeGrafter"/>
</dbReference>
<evidence type="ECO:0000256" key="2">
    <source>
        <dbReference type="ARBA" id="ARBA00022737"/>
    </source>
</evidence>
<feature type="transmembrane region" description="Helical" evidence="5">
    <location>
        <begin position="1853"/>
        <end position="1873"/>
    </location>
</feature>
<dbReference type="EMBL" id="LSRX01000232">
    <property type="protein sequence ID" value="OLQ03573.1"/>
    <property type="molecule type" value="Genomic_DNA"/>
</dbReference>
<dbReference type="Gene3D" id="3.80.10.10">
    <property type="entry name" value="Ribonuclease Inhibitor"/>
    <property type="match status" value="2"/>
</dbReference>
<feature type="coiled-coil region" evidence="3">
    <location>
        <begin position="1109"/>
        <end position="1171"/>
    </location>
</feature>
<name>A0A1Q9E827_SYMMI</name>
<evidence type="ECO:0000256" key="5">
    <source>
        <dbReference type="SAM" id="Phobius"/>
    </source>
</evidence>
<dbReference type="InterPro" id="IPR025875">
    <property type="entry name" value="Leu-rich_rpt_4"/>
</dbReference>
<keyword evidence="5" id="KW-1133">Transmembrane helix</keyword>